<gene>
    <name evidence="8" type="ORF">M2283_008220</name>
</gene>
<dbReference type="SUPFAM" id="SSF88946">
    <property type="entry name" value="Sigma2 domain of RNA polymerase sigma factors"/>
    <property type="match status" value="1"/>
</dbReference>
<evidence type="ECO:0000259" key="7">
    <source>
        <dbReference type="Pfam" id="PF20239"/>
    </source>
</evidence>
<evidence type="ECO:0000256" key="4">
    <source>
        <dbReference type="ARBA" id="ARBA00023163"/>
    </source>
</evidence>
<dbReference type="InterPro" id="IPR036388">
    <property type="entry name" value="WH-like_DNA-bd_sf"/>
</dbReference>
<dbReference type="SUPFAM" id="SSF88659">
    <property type="entry name" value="Sigma3 and sigma4 domains of RNA polymerase sigma factors"/>
    <property type="match status" value="1"/>
</dbReference>
<name>A0ABT6LX44_9ACTN</name>
<feature type="domain" description="RNA polymerase sigma factor 70 region 4 type 2" evidence="6">
    <location>
        <begin position="108"/>
        <end position="159"/>
    </location>
</feature>
<comment type="caution">
    <text evidence="8">The sequence shown here is derived from an EMBL/GenBank/DDBJ whole genome shotgun (WGS) entry which is preliminary data.</text>
</comment>
<evidence type="ECO:0000259" key="6">
    <source>
        <dbReference type="Pfam" id="PF08281"/>
    </source>
</evidence>
<proteinExistence type="inferred from homology"/>
<dbReference type="Pfam" id="PF20239">
    <property type="entry name" value="DUF6596"/>
    <property type="match status" value="1"/>
</dbReference>
<feature type="domain" description="DUF6596" evidence="7">
    <location>
        <begin position="177"/>
        <end position="270"/>
    </location>
</feature>
<dbReference type="PANTHER" id="PTHR47756:SF2">
    <property type="entry name" value="BLL6612 PROTEIN"/>
    <property type="match status" value="1"/>
</dbReference>
<evidence type="ECO:0000256" key="2">
    <source>
        <dbReference type="ARBA" id="ARBA00023015"/>
    </source>
</evidence>
<dbReference type="InterPro" id="IPR013325">
    <property type="entry name" value="RNA_pol_sigma_r2"/>
</dbReference>
<keyword evidence="4" id="KW-0804">Transcription</keyword>
<keyword evidence="2" id="KW-0805">Transcription regulation</keyword>
<dbReference type="InterPro" id="IPR046531">
    <property type="entry name" value="DUF6596"/>
</dbReference>
<dbReference type="Pfam" id="PF08281">
    <property type="entry name" value="Sigma70_r4_2"/>
    <property type="match status" value="1"/>
</dbReference>
<dbReference type="Pfam" id="PF04542">
    <property type="entry name" value="Sigma70_r2"/>
    <property type="match status" value="1"/>
</dbReference>
<dbReference type="Gene3D" id="1.10.10.10">
    <property type="entry name" value="Winged helix-like DNA-binding domain superfamily/Winged helix DNA-binding domain"/>
    <property type="match status" value="1"/>
</dbReference>
<evidence type="ECO:0000256" key="3">
    <source>
        <dbReference type="ARBA" id="ARBA00023082"/>
    </source>
</evidence>
<dbReference type="NCBIfam" id="TIGR02937">
    <property type="entry name" value="sigma70-ECF"/>
    <property type="match status" value="1"/>
</dbReference>
<evidence type="ECO:0000256" key="1">
    <source>
        <dbReference type="ARBA" id="ARBA00010641"/>
    </source>
</evidence>
<dbReference type="Gene3D" id="1.10.1740.10">
    <property type="match status" value="1"/>
</dbReference>
<dbReference type="InterPro" id="IPR007627">
    <property type="entry name" value="RNA_pol_sigma70_r2"/>
</dbReference>
<evidence type="ECO:0000313" key="8">
    <source>
        <dbReference type="EMBL" id="MDH6220878.1"/>
    </source>
</evidence>
<evidence type="ECO:0000313" key="9">
    <source>
        <dbReference type="Proteomes" id="UP001160499"/>
    </source>
</evidence>
<organism evidence="8 9">
    <name type="scientific">Streptomyces pseudovenezuelae</name>
    <dbReference type="NCBI Taxonomy" id="67350"/>
    <lineage>
        <taxon>Bacteria</taxon>
        <taxon>Bacillati</taxon>
        <taxon>Actinomycetota</taxon>
        <taxon>Actinomycetes</taxon>
        <taxon>Kitasatosporales</taxon>
        <taxon>Streptomycetaceae</taxon>
        <taxon>Streptomyces</taxon>
        <taxon>Streptomyces aurantiacus group</taxon>
    </lineage>
</organism>
<dbReference type="RefSeq" id="WP_280881632.1">
    <property type="nucleotide sequence ID" value="NZ_JARXVH010000019.1"/>
</dbReference>
<sequence>MPEPVDVAAVFRAEYGRAVAVLVRFLGDIDLAEEAVQEAFTTAVQRWPETGVPPSPAGWIITTARNRAIDRLRRESSREARHAEAALVNAPDAPVEEGPVRDDRLRLIFTCCHPALAPQAQVALTLRLLGGLTTPQIARAFLVPEPTMAQRLVRAKAKIRGARIPYRVPRDADLPDRLKGVLAVVYLIFNEGYAGDPELCAEAVRLGRLLSELMPDEPEVTGLLALMLLVESRRTARQGEHGELVPLPEQDRACWDRELIAEGQSLVRRCLRRNQPGQYQIQAAVQAVHSDAESAEATDWGQILRLYDQLTAVAPSPVVALNRAVAVAETAGPTPALDLVDALDLTGYHVFHAVRADLLRRLGRTQEAARAYETAAELTGSPAERAHLKAARRALDAG</sequence>
<protein>
    <submittedName>
        <fullName evidence="8">RNA polymerase sigma-70 factor (ECF subfamily)</fullName>
    </submittedName>
</protein>
<accession>A0ABT6LX44</accession>
<dbReference type="InterPro" id="IPR013249">
    <property type="entry name" value="RNA_pol_sigma70_r4_t2"/>
</dbReference>
<dbReference type="InterPro" id="IPR014284">
    <property type="entry name" value="RNA_pol_sigma-70_dom"/>
</dbReference>
<feature type="domain" description="RNA polymerase sigma-70 region 2" evidence="5">
    <location>
        <begin position="11"/>
        <end position="76"/>
    </location>
</feature>
<keyword evidence="3" id="KW-0731">Sigma factor</keyword>
<dbReference type="PANTHER" id="PTHR47756">
    <property type="entry name" value="BLL6612 PROTEIN-RELATED"/>
    <property type="match status" value="1"/>
</dbReference>
<dbReference type="InterPro" id="IPR013324">
    <property type="entry name" value="RNA_pol_sigma_r3/r4-like"/>
</dbReference>
<keyword evidence="9" id="KW-1185">Reference proteome</keyword>
<dbReference type="EMBL" id="JARXVH010000019">
    <property type="protein sequence ID" value="MDH6220878.1"/>
    <property type="molecule type" value="Genomic_DNA"/>
</dbReference>
<reference evidence="8 9" key="1">
    <citation type="submission" date="2023-04" db="EMBL/GenBank/DDBJ databases">
        <title>Forest soil microbial communities from Buena Vista Peninsula, Colon Province, Panama.</title>
        <authorList>
            <person name="Bouskill N."/>
        </authorList>
    </citation>
    <scope>NUCLEOTIDE SEQUENCE [LARGE SCALE GENOMIC DNA]</scope>
    <source>
        <strain evidence="8 9">GGS1</strain>
    </source>
</reference>
<comment type="similarity">
    <text evidence="1">Belongs to the sigma-70 factor family. ECF subfamily.</text>
</comment>
<evidence type="ECO:0000259" key="5">
    <source>
        <dbReference type="Pfam" id="PF04542"/>
    </source>
</evidence>
<dbReference type="Proteomes" id="UP001160499">
    <property type="component" value="Unassembled WGS sequence"/>
</dbReference>